<comment type="caution">
    <text evidence="21">The sequence shown here is derived from an EMBL/GenBank/DDBJ whole genome shotgun (WGS) entry which is preliminary data.</text>
</comment>
<dbReference type="Gene3D" id="3.10.20.90">
    <property type="entry name" value="Phosphatidylinositol 3-kinase Catalytic Subunit, Chain A, domain 1"/>
    <property type="match status" value="1"/>
</dbReference>
<comment type="subunit">
    <text evidence="18">Heterotrimer of an A (ELOA, ELOA2 or ELOA3P), ELOB and ELOC subunit. The elongin BC complex interacts with EPOP; leading to recruit the elongin BC complex to Polycomb group (PcG) target genes, thereby restricting excessive activity of the PRC2/EED-EZH2 complex. Component of multiple cullin-RING E3 ubiquitin-protein ligase complexes composed of Elongin BC (ELOB and ELOC), a cullin (either CUL2 or CUL5), a catalytic subunit (either RBX1 or RNF7/RBX2), as well as a substrate adapter protein that can be either ASB2, ASB9, ASB11, KLHDC2, KLHDC3, KLHDC10, APPBP2, FEM1A, FEM1B, FEM1C, LRR1, PCMTD1, SOCS1, SOCS2, SOCS5, SPSB1, SPSB3, ELOA, VHL, WSB1 or RAB40C. As part of the Elongin BC E3 ubiquitin ligase complex; interacts with NRBP1. May also interact with DCUN1D1, DCUN1D2, DCUN1D3 and DCUN1D5. May form oligomers as a KLHDC2/KLHDC3-ELOB-ELOC complex; this interaction is autoinhibitory for the E3 ligase complex as the substrate-binding site of KLHDC2/KLHDC3 is blocked in the oligomer.</text>
</comment>
<dbReference type="EMBL" id="JAROKS010000012">
    <property type="protein sequence ID" value="KAK1798354.1"/>
    <property type="molecule type" value="Genomic_DNA"/>
</dbReference>
<dbReference type="Proteomes" id="UP001239994">
    <property type="component" value="Unassembled WGS sequence"/>
</dbReference>
<dbReference type="AlphaFoldDB" id="A0AAD8ZH62"/>
<gene>
    <name evidence="21" type="ORF">P4O66_007818</name>
</gene>
<comment type="similarity">
    <text evidence="12">Belongs to the Elongin B family.</text>
</comment>
<keyword evidence="5" id="KW-0479">Metal-binding</keyword>
<evidence type="ECO:0000256" key="17">
    <source>
        <dbReference type="ARBA" id="ARBA00083653"/>
    </source>
</evidence>
<sequence>MDVFLMIRRHKTTIFTDAKESTTVYELKRIVEGILKRPPEDQRLYKDDMLLEDSKTLGDCGFTNQTARPQAPATVGLAFRISVVAQWLSRVEMERLKCSLEAAGRLMVELVQIDWEPLSRWELDQRLDQAVEELMEADLVARVQARCGPVLLQVSRPHETGPAATTHVSDPRASAVHRESTGDIEGNPAVQYVAALLQSSHSGRRQARMAGRARLALSHTVFLSLTLLSKRLSYRTVSSTFRLEKGNIHRIFFSFCERVNALEEQMIQWPTGSRRKRKGKWFLILRAPLSVGPEALEHLLPFSSWLGWDERLEEKGLPRVLGVLGHTRIPIRLPISKQDSESDVPDVKRLKKEPHPDSWLNLELVCSSEGRFIHCRITRGSEKDRGRALSEKLRLHPELMPPRTCLLAGAGYPLTAHILTPFLPGRSPQENLYNRSVEAHLARFDQAVADLKERFQKLRYLDMGNFERARAAVLTSCILHNALLDMGSVSKGQAEREEEEEEEGGKEEGGMKLRDAKLVFPPTTHTHILDLARPRDGNTCSRKQTGKQRLV</sequence>
<keyword evidence="6" id="KW-0833">Ubl conjugation pathway</keyword>
<comment type="pathway">
    <text evidence="3">Protein modification; protein ubiquitination.</text>
</comment>
<evidence type="ECO:0000256" key="5">
    <source>
        <dbReference type="ARBA" id="ARBA00022723"/>
    </source>
</evidence>
<dbReference type="Pfam" id="PF00240">
    <property type="entry name" value="ubiquitin"/>
    <property type="match status" value="1"/>
</dbReference>
<dbReference type="PANTHER" id="PTHR13248">
    <property type="entry name" value="TRANSCRIPTION ELONGATION FACTOR B POLYPEPTIDE 2"/>
    <property type="match status" value="1"/>
</dbReference>
<evidence type="ECO:0000256" key="10">
    <source>
        <dbReference type="ARBA" id="ARBA00023242"/>
    </source>
</evidence>
<evidence type="ECO:0000256" key="9">
    <source>
        <dbReference type="ARBA" id="ARBA00023163"/>
    </source>
</evidence>
<keyword evidence="22" id="KW-1185">Reference proteome</keyword>
<keyword evidence="8" id="KW-0805">Transcription regulation</keyword>
<feature type="compositionally biased region" description="Basic and acidic residues" evidence="19">
    <location>
        <begin position="506"/>
        <end position="517"/>
    </location>
</feature>
<dbReference type="SMART" id="SM00213">
    <property type="entry name" value="UBQ"/>
    <property type="match status" value="1"/>
</dbReference>
<dbReference type="InterPro" id="IPR029071">
    <property type="entry name" value="Ubiquitin-like_domsf"/>
</dbReference>
<keyword evidence="7" id="KW-0007">Acetylation</keyword>
<dbReference type="GO" id="GO:0070449">
    <property type="term" value="C:elongin complex"/>
    <property type="evidence" value="ECO:0007669"/>
    <property type="project" value="InterPro"/>
</dbReference>
<evidence type="ECO:0000256" key="18">
    <source>
        <dbReference type="ARBA" id="ARBA00093515"/>
    </source>
</evidence>
<reference evidence="21" key="1">
    <citation type="submission" date="2023-03" db="EMBL/GenBank/DDBJ databases">
        <title>Electrophorus voltai genome.</title>
        <authorList>
            <person name="Bian C."/>
        </authorList>
    </citation>
    <scope>NUCLEOTIDE SEQUENCE</scope>
    <source>
        <strain evidence="21">CB-2022</strain>
        <tissue evidence="21">Muscle</tissue>
    </source>
</reference>
<evidence type="ECO:0000313" key="21">
    <source>
        <dbReference type="EMBL" id="KAK1798354.1"/>
    </source>
</evidence>
<evidence type="ECO:0000256" key="3">
    <source>
        <dbReference type="ARBA" id="ARBA00004906"/>
    </source>
</evidence>
<dbReference type="InterPro" id="IPR039049">
    <property type="entry name" value="ELOB"/>
</dbReference>
<evidence type="ECO:0000256" key="12">
    <source>
        <dbReference type="ARBA" id="ARBA00060803"/>
    </source>
</evidence>
<accession>A0AAD8ZH62</accession>
<dbReference type="GO" id="GO:0046872">
    <property type="term" value="F:metal ion binding"/>
    <property type="evidence" value="ECO:0007669"/>
    <property type="project" value="UniProtKB-KW"/>
</dbReference>
<dbReference type="PROSITE" id="PS50053">
    <property type="entry name" value="UBIQUITIN_2"/>
    <property type="match status" value="1"/>
</dbReference>
<evidence type="ECO:0000256" key="13">
    <source>
        <dbReference type="ARBA" id="ARBA00074516"/>
    </source>
</evidence>
<evidence type="ECO:0000256" key="7">
    <source>
        <dbReference type="ARBA" id="ARBA00022990"/>
    </source>
</evidence>
<evidence type="ECO:0000256" key="6">
    <source>
        <dbReference type="ARBA" id="ARBA00022786"/>
    </source>
</evidence>
<evidence type="ECO:0000256" key="14">
    <source>
        <dbReference type="ARBA" id="ARBA00076690"/>
    </source>
</evidence>
<evidence type="ECO:0000256" key="16">
    <source>
        <dbReference type="ARBA" id="ARBA00081013"/>
    </source>
</evidence>
<evidence type="ECO:0000313" key="22">
    <source>
        <dbReference type="Proteomes" id="UP001239994"/>
    </source>
</evidence>
<evidence type="ECO:0000256" key="1">
    <source>
        <dbReference type="ARBA" id="ARBA00001968"/>
    </source>
</evidence>
<evidence type="ECO:0000256" key="11">
    <source>
        <dbReference type="ARBA" id="ARBA00054216"/>
    </source>
</evidence>
<organism evidence="21 22">
    <name type="scientific">Electrophorus voltai</name>
    <dbReference type="NCBI Taxonomy" id="2609070"/>
    <lineage>
        <taxon>Eukaryota</taxon>
        <taxon>Metazoa</taxon>
        <taxon>Chordata</taxon>
        <taxon>Craniata</taxon>
        <taxon>Vertebrata</taxon>
        <taxon>Euteleostomi</taxon>
        <taxon>Actinopterygii</taxon>
        <taxon>Neopterygii</taxon>
        <taxon>Teleostei</taxon>
        <taxon>Ostariophysi</taxon>
        <taxon>Gymnotiformes</taxon>
        <taxon>Gymnotoidei</taxon>
        <taxon>Gymnotidae</taxon>
        <taxon>Electrophorus</taxon>
    </lineage>
</organism>
<dbReference type="InterPro" id="IPR000626">
    <property type="entry name" value="Ubiquitin-like_dom"/>
</dbReference>
<feature type="compositionally biased region" description="Acidic residues" evidence="19">
    <location>
        <begin position="496"/>
        <end position="505"/>
    </location>
</feature>
<evidence type="ECO:0000256" key="15">
    <source>
        <dbReference type="ARBA" id="ARBA00080438"/>
    </source>
</evidence>
<evidence type="ECO:0000256" key="8">
    <source>
        <dbReference type="ARBA" id="ARBA00023015"/>
    </source>
</evidence>
<comment type="function">
    <text evidence="11">SIII, also known as elongin, is a general transcription elongation factor that increases the RNA polymerase II transcription elongation past template-encoded arresting sites. Subunit A is transcriptionally active and its transcription activity is strongly enhanced by binding to the dimeric complex of the SIII regulatory subunits B and C (elongin BC complex). In embryonic stem cells, the elongin BC complex is recruited by EPOP to Polycomb group (PcG) target genes in order generate genomic region that display both active and repressive chromatin properties, an important feature of pluripotent stem cells.</text>
</comment>
<dbReference type="Pfam" id="PF13359">
    <property type="entry name" value="DDE_Tnp_4"/>
    <property type="match status" value="1"/>
</dbReference>
<dbReference type="CDD" id="cd01788">
    <property type="entry name" value="Ubl_ElonginB"/>
    <property type="match status" value="1"/>
</dbReference>
<dbReference type="GO" id="GO:0006368">
    <property type="term" value="P:transcription elongation by RNA polymerase II"/>
    <property type="evidence" value="ECO:0007669"/>
    <property type="project" value="InterPro"/>
</dbReference>
<dbReference type="PANTHER" id="PTHR13248:SF4">
    <property type="entry name" value="ELONGIN B"/>
    <property type="match status" value="1"/>
</dbReference>
<evidence type="ECO:0000256" key="4">
    <source>
        <dbReference type="ARBA" id="ARBA00022553"/>
    </source>
</evidence>
<keyword evidence="9" id="KW-0804">Transcription</keyword>
<feature type="compositionally biased region" description="Basic and acidic residues" evidence="19">
    <location>
        <begin position="527"/>
        <end position="536"/>
    </location>
</feature>
<proteinExistence type="inferred from homology"/>
<feature type="region of interest" description="Disordered" evidence="19">
    <location>
        <begin position="490"/>
        <end position="551"/>
    </location>
</feature>
<keyword evidence="10" id="KW-0539">Nucleus</keyword>
<evidence type="ECO:0000256" key="2">
    <source>
        <dbReference type="ARBA" id="ARBA00004123"/>
    </source>
</evidence>
<dbReference type="GO" id="GO:0030891">
    <property type="term" value="C:VCB complex"/>
    <property type="evidence" value="ECO:0007669"/>
    <property type="project" value="InterPro"/>
</dbReference>
<name>A0AAD8ZH62_9TELE</name>
<comment type="cofactor">
    <cofactor evidence="1">
        <name>a divalent metal cation</name>
        <dbReference type="ChEBI" id="CHEBI:60240"/>
    </cofactor>
</comment>
<comment type="subcellular location">
    <subcellularLocation>
        <location evidence="2">Nucleus</location>
    </subcellularLocation>
</comment>
<evidence type="ECO:0000259" key="20">
    <source>
        <dbReference type="PROSITE" id="PS50053"/>
    </source>
</evidence>
<dbReference type="SUPFAM" id="SSF54236">
    <property type="entry name" value="Ubiquitin-like"/>
    <property type="match status" value="1"/>
</dbReference>
<protein>
    <recommendedName>
        <fullName evidence="13">Elongin-B</fullName>
    </recommendedName>
    <alternativeName>
        <fullName evidence="16">Elongin 18 kDa subunit</fullName>
    </alternativeName>
    <alternativeName>
        <fullName evidence="14">RNA polymerase II transcription factor SIII subunit B</fullName>
    </alternativeName>
    <alternativeName>
        <fullName evidence="17">SIII p18</fullName>
    </alternativeName>
    <alternativeName>
        <fullName evidence="15">Transcription elongation factor B polypeptide 2</fullName>
    </alternativeName>
</protein>
<dbReference type="InterPro" id="IPR027806">
    <property type="entry name" value="HARBI1_dom"/>
</dbReference>
<keyword evidence="4" id="KW-0597">Phosphoprotein</keyword>
<feature type="domain" description="Ubiquitin-like" evidence="20">
    <location>
        <begin position="1"/>
        <end position="66"/>
    </location>
</feature>
<evidence type="ECO:0000256" key="19">
    <source>
        <dbReference type="SAM" id="MobiDB-lite"/>
    </source>
</evidence>
<dbReference type="FunFam" id="3.10.20.90:FF:000108">
    <property type="entry name" value="Elongin-B"/>
    <property type="match status" value="1"/>
</dbReference>